<dbReference type="EMBL" id="CP095074">
    <property type="protein sequence ID" value="UOQ92490.1"/>
    <property type="molecule type" value="Genomic_DNA"/>
</dbReference>
<dbReference type="Proteomes" id="UP000831880">
    <property type="component" value="Chromosome"/>
</dbReference>
<evidence type="ECO:0000313" key="2">
    <source>
        <dbReference type="Proteomes" id="UP000831880"/>
    </source>
</evidence>
<accession>A0ABY4GX36</accession>
<organism evidence="1 2">
    <name type="scientific">Halobacillus shinanisalinarum</name>
    <dbReference type="NCBI Taxonomy" id="2932258"/>
    <lineage>
        <taxon>Bacteria</taxon>
        <taxon>Bacillati</taxon>
        <taxon>Bacillota</taxon>
        <taxon>Bacilli</taxon>
        <taxon>Bacillales</taxon>
        <taxon>Bacillaceae</taxon>
        <taxon>Halobacillus</taxon>
    </lineage>
</organism>
<sequence length="62" mass="7012">MEHNKVTDLQALGQEAYADLEDISKAMSQLQAGYSKDILEQKKQLKLDVLKAVGTELDRYKT</sequence>
<reference evidence="1 2" key="1">
    <citation type="submission" date="2022-04" db="EMBL/GenBank/DDBJ databases">
        <title>Halobacillus sp. isolated from saltern.</title>
        <authorList>
            <person name="Won M."/>
            <person name="Lee C.-M."/>
            <person name="Woen H.-Y."/>
            <person name="Kwon S.-W."/>
        </authorList>
    </citation>
    <scope>NUCLEOTIDE SEQUENCE [LARGE SCALE GENOMIC DNA]</scope>
    <source>
        <strain evidence="1 2">SSTM10-2</strain>
    </source>
</reference>
<name>A0ABY4GX36_9BACI</name>
<gene>
    <name evidence="1" type="ORF">MUO14_18850</name>
</gene>
<evidence type="ECO:0000313" key="1">
    <source>
        <dbReference type="EMBL" id="UOQ92490.1"/>
    </source>
</evidence>
<protein>
    <submittedName>
        <fullName evidence="1">Uncharacterized protein</fullName>
    </submittedName>
</protein>
<keyword evidence="2" id="KW-1185">Reference proteome</keyword>
<dbReference type="RefSeq" id="WP_244752098.1">
    <property type="nucleotide sequence ID" value="NZ_CP095074.1"/>
</dbReference>
<proteinExistence type="predicted"/>